<organism evidence="1 2">
    <name type="scientific">Aneurinibacillus danicus</name>
    <dbReference type="NCBI Taxonomy" id="267746"/>
    <lineage>
        <taxon>Bacteria</taxon>
        <taxon>Bacillati</taxon>
        <taxon>Bacillota</taxon>
        <taxon>Bacilli</taxon>
        <taxon>Bacillales</taxon>
        <taxon>Paenibacillaceae</taxon>
        <taxon>Aneurinibacillus group</taxon>
        <taxon>Aneurinibacillus</taxon>
    </lineage>
</organism>
<dbReference type="GO" id="GO:0016740">
    <property type="term" value="F:transferase activity"/>
    <property type="evidence" value="ECO:0007669"/>
    <property type="project" value="UniProtKB-ARBA"/>
</dbReference>
<name>A0A511V9B6_9BACL</name>
<dbReference type="AlphaFoldDB" id="A0A511V9B6"/>
<dbReference type="SUPFAM" id="SSF55681">
    <property type="entry name" value="Class II aaRS and biotin synthetases"/>
    <property type="match status" value="1"/>
</dbReference>
<keyword evidence="2" id="KW-1185">Reference proteome</keyword>
<evidence type="ECO:0000313" key="1">
    <source>
        <dbReference type="EMBL" id="GEN35525.1"/>
    </source>
</evidence>
<protein>
    <submittedName>
        <fullName evidence="1">Uncharacterized protein</fullName>
    </submittedName>
</protein>
<comment type="caution">
    <text evidence="1">The sequence shown here is derived from an EMBL/GenBank/DDBJ whole genome shotgun (WGS) entry which is preliminary data.</text>
</comment>
<evidence type="ECO:0000313" key="2">
    <source>
        <dbReference type="Proteomes" id="UP000321157"/>
    </source>
</evidence>
<reference evidence="1 2" key="1">
    <citation type="submission" date="2019-07" db="EMBL/GenBank/DDBJ databases">
        <title>Whole genome shotgun sequence of Aneurinibacillus danicus NBRC 102444.</title>
        <authorList>
            <person name="Hosoyama A."/>
            <person name="Uohara A."/>
            <person name="Ohji S."/>
            <person name="Ichikawa N."/>
        </authorList>
    </citation>
    <scope>NUCLEOTIDE SEQUENCE [LARGE SCALE GENOMIC DNA]</scope>
    <source>
        <strain evidence="1 2">NBRC 102444</strain>
    </source>
</reference>
<dbReference type="Proteomes" id="UP000321157">
    <property type="component" value="Unassembled WGS sequence"/>
</dbReference>
<dbReference type="EMBL" id="BJXX01000137">
    <property type="protein sequence ID" value="GEN35525.1"/>
    <property type="molecule type" value="Genomic_DNA"/>
</dbReference>
<dbReference type="GO" id="GO:0140096">
    <property type="term" value="F:catalytic activity, acting on a protein"/>
    <property type="evidence" value="ECO:0007669"/>
    <property type="project" value="UniProtKB-ARBA"/>
</dbReference>
<dbReference type="InterPro" id="IPR045864">
    <property type="entry name" value="aa-tRNA-synth_II/BPL/LPL"/>
</dbReference>
<proteinExistence type="predicted"/>
<accession>A0A511V9B6</accession>
<gene>
    <name evidence="1" type="ORF">ADA01nite_29850</name>
</gene>
<sequence length="175" mass="21337">MYSGGDGTVYRQEFGSYLGFLYRVNEFTEEEAEIFWKYKEWFGEVEKTAMNKSYKMVLLLAMLERGPLSWEQPVQAREIVRFFYDYLTAESYRLRAEARDRQTKQLLSQYDEERIARLIREMPMDKWSGSSKGLVAVEREHFSIKLELLPHEREKVFEWTRQICEFRLHHYFERR</sequence>